<dbReference type="InterPro" id="IPR001647">
    <property type="entry name" value="HTH_TetR"/>
</dbReference>
<feature type="DNA-binding region" description="H-T-H motif" evidence="2">
    <location>
        <begin position="42"/>
        <end position="61"/>
    </location>
</feature>
<dbReference type="PROSITE" id="PS50977">
    <property type="entry name" value="HTH_TETR_2"/>
    <property type="match status" value="1"/>
</dbReference>
<feature type="domain" description="HTH tetR-type" evidence="3">
    <location>
        <begin position="19"/>
        <end position="79"/>
    </location>
</feature>
<evidence type="ECO:0000256" key="2">
    <source>
        <dbReference type="PROSITE-ProRule" id="PRU00335"/>
    </source>
</evidence>
<reference evidence="4" key="1">
    <citation type="submission" date="2022-11" db="EMBL/GenBank/DDBJ databases">
        <title>Hoeflea poritis sp. nov., isolated from scleractinian coral Porites lutea.</title>
        <authorList>
            <person name="Zhang G."/>
            <person name="Wei Q."/>
            <person name="Cai L."/>
        </authorList>
    </citation>
    <scope>NUCLEOTIDE SEQUENCE</scope>
    <source>
        <strain evidence="4">E7-10</strain>
    </source>
</reference>
<dbReference type="PRINTS" id="PR00455">
    <property type="entry name" value="HTHTETR"/>
</dbReference>
<evidence type="ECO:0000259" key="3">
    <source>
        <dbReference type="PROSITE" id="PS50977"/>
    </source>
</evidence>
<evidence type="ECO:0000313" key="4">
    <source>
        <dbReference type="EMBL" id="MDA4844774.1"/>
    </source>
</evidence>
<dbReference type="Gene3D" id="1.10.357.10">
    <property type="entry name" value="Tetracycline Repressor, domain 2"/>
    <property type="match status" value="1"/>
</dbReference>
<dbReference type="Pfam" id="PF00440">
    <property type="entry name" value="TetR_N"/>
    <property type="match status" value="1"/>
</dbReference>
<protein>
    <submittedName>
        <fullName evidence="4">TetR/AcrR family transcriptional regulator</fullName>
    </submittedName>
</protein>
<proteinExistence type="predicted"/>
<dbReference type="RefSeq" id="WP_271088312.1">
    <property type="nucleotide sequence ID" value="NZ_JAPJZH010000003.1"/>
</dbReference>
<dbReference type="SUPFAM" id="SSF46689">
    <property type="entry name" value="Homeodomain-like"/>
    <property type="match status" value="1"/>
</dbReference>
<gene>
    <name evidence="4" type="ORF">OOZ53_05405</name>
</gene>
<evidence type="ECO:0000313" key="5">
    <source>
        <dbReference type="Proteomes" id="UP001148313"/>
    </source>
</evidence>
<dbReference type="EMBL" id="JAPJZH010000003">
    <property type="protein sequence ID" value="MDA4844774.1"/>
    <property type="molecule type" value="Genomic_DNA"/>
</dbReference>
<keyword evidence="1 2" id="KW-0238">DNA-binding</keyword>
<dbReference type="InterPro" id="IPR009057">
    <property type="entry name" value="Homeodomain-like_sf"/>
</dbReference>
<dbReference type="Proteomes" id="UP001148313">
    <property type="component" value="Unassembled WGS sequence"/>
</dbReference>
<comment type="caution">
    <text evidence="4">The sequence shown here is derived from an EMBL/GenBank/DDBJ whole genome shotgun (WGS) entry which is preliminary data.</text>
</comment>
<name>A0ABT4VJ81_9HYPH</name>
<evidence type="ECO:0000256" key="1">
    <source>
        <dbReference type="ARBA" id="ARBA00023125"/>
    </source>
</evidence>
<accession>A0ABT4VJ81</accession>
<sequence>MTTSNVAETAEADAEAGRRTTREDWLDLAKDILVSEGVGSIKVLALAQRLGVSRSSFYWFFKSRRDLLDQLLHYWEHKNTASIVERAKRPSHSIVEAVFNLFECWVDEALFDPGLDFAVREWARRSPTVRELVDRADNERVAAITGMFANHGYEEPEAFVRARVIYFMQIGYYALGVREPLDVRLSYSEAYVRSFTGKDPTTTEMNRFRNLAKKLAASANGKKT</sequence>
<organism evidence="4 5">
    <name type="scientific">Hoeflea poritis</name>
    <dbReference type="NCBI Taxonomy" id="2993659"/>
    <lineage>
        <taxon>Bacteria</taxon>
        <taxon>Pseudomonadati</taxon>
        <taxon>Pseudomonadota</taxon>
        <taxon>Alphaproteobacteria</taxon>
        <taxon>Hyphomicrobiales</taxon>
        <taxon>Rhizobiaceae</taxon>
        <taxon>Hoeflea</taxon>
    </lineage>
</organism>
<keyword evidence="5" id="KW-1185">Reference proteome</keyword>